<dbReference type="EMBL" id="LGCL01000013">
    <property type="protein sequence ID" value="KPL79407.1"/>
    <property type="molecule type" value="Genomic_DNA"/>
</dbReference>
<evidence type="ECO:0000256" key="6">
    <source>
        <dbReference type="HAMAP-Rule" id="MF_02040"/>
    </source>
</evidence>
<dbReference type="Proteomes" id="UP000050417">
    <property type="component" value="Unassembled WGS sequence"/>
</dbReference>
<evidence type="ECO:0000256" key="1">
    <source>
        <dbReference type="ARBA" id="ARBA00022723"/>
    </source>
</evidence>
<keyword evidence="5 6" id="KW-0411">Iron-sulfur</keyword>
<feature type="binding site" evidence="6">
    <location>
        <begin position="30"/>
        <end position="37"/>
    </location>
    <ligand>
        <name>ATP</name>
        <dbReference type="ChEBI" id="CHEBI:30616"/>
    </ligand>
</feature>
<dbReference type="InterPro" id="IPR044304">
    <property type="entry name" value="NUBPL-like"/>
</dbReference>
<evidence type="ECO:0000256" key="2">
    <source>
        <dbReference type="ARBA" id="ARBA00022741"/>
    </source>
</evidence>
<keyword evidence="1 6" id="KW-0479">Metal-binding</keyword>
<dbReference type="STRING" id="1134406.ADN00_02855"/>
<evidence type="ECO:0000256" key="5">
    <source>
        <dbReference type="ARBA" id="ARBA00023014"/>
    </source>
</evidence>
<evidence type="ECO:0000313" key="7">
    <source>
        <dbReference type="EMBL" id="KPL79407.1"/>
    </source>
</evidence>
<dbReference type="AlphaFoldDB" id="A0A0P6Y3B5"/>
<keyword evidence="2 6" id="KW-0547">Nucleotide-binding</keyword>
<dbReference type="GO" id="GO:0051539">
    <property type="term" value="F:4 iron, 4 sulfur cluster binding"/>
    <property type="evidence" value="ECO:0007669"/>
    <property type="project" value="TreeGrafter"/>
</dbReference>
<evidence type="ECO:0000256" key="3">
    <source>
        <dbReference type="ARBA" id="ARBA00022840"/>
    </source>
</evidence>
<dbReference type="SUPFAM" id="SSF52540">
    <property type="entry name" value="P-loop containing nucleoside triphosphate hydrolases"/>
    <property type="match status" value="1"/>
</dbReference>
<proteinExistence type="inferred from homology"/>
<keyword evidence="8" id="KW-1185">Reference proteome</keyword>
<accession>A0A0P6Y3B5</accession>
<dbReference type="GO" id="GO:0140663">
    <property type="term" value="F:ATP-dependent FeS chaperone activity"/>
    <property type="evidence" value="ECO:0007669"/>
    <property type="project" value="InterPro"/>
</dbReference>
<dbReference type="GO" id="GO:0005524">
    <property type="term" value="F:ATP binding"/>
    <property type="evidence" value="ECO:0007669"/>
    <property type="project" value="UniProtKB-UniRule"/>
</dbReference>
<keyword evidence="6" id="KW-0378">Hydrolase</keyword>
<reference evidence="7 8" key="1">
    <citation type="submission" date="2015-07" db="EMBL/GenBank/DDBJ databases">
        <title>Genome sequence of Ornatilinea apprima DSM 23815.</title>
        <authorList>
            <person name="Hemp J."/>
            <person name="Ward L.M."/>
            <person name="Pace L.A."/>
            <person name="Fischer W.W."/>
        </authorList>
    </citation>
    <scope>NUCLEOTIDE SEQUENCE [LARGE SCALE GENOMIC DNA]</scope>
    <source>
        <strain evidence="7 8">P3M-1</strain>
    </source>
</reference>
<evidence type="ECO:0000256" key="4">
    <source>
        <dbReference type="ARBA" id="ARBA00023004"/>
    </source>
</evidence>
<dbReference type="PANTHER" id="PTHR42961">
    <property type="entry name" value="IRON-SULFUR PROTEIN NUBPL"/>
    <property type="match status" value="1"/>
</dbReference>
<evidence type="ECO:0000313" key="8">
    <source>
        <dbReference type="Proteomes" id="UP000050417"/>
    </source>
</evidence>
<protein>
    <recommendedName>
        <fullName evidence="6">Iron-sulfur cluster carrier protein</fullName>
    </recommendedName>
</protein>
<dbReference type="InterPro" id="IPR027417">
    <property type="entry name" value="P-loop_NTPase"/>
</dbReference>
<dbReference type="GO" id="GO:0016887">
    <property type="term" value="F:ATP hydrolysis activity"/>
    <property type="evidence" value="ECO:0007669"/>
    <property type="project" value="UniProtKB-UniRule"/>
</dbReference>
<dbReference type="InterPro" id="IPR033756">
    <property type="entry name" value="YlxH/NBP35"/>
</dbReference>
<name>A0A0P6Y3B5_9CHLR</name>
<dbReference type="GO" id="GO:0016226">
    <property type="term" value="P:iron-sulfur cluster assembly"/>
    <property type="evidence" value="ECO:0007669"/>
    <property type="project" value="InterPro"/>
</dbReference>
<comment type="caution">
    <text evidence="7">The sequence shown here is derived from an EMBL/GenBank/DDBJ whole genome shotgun (WGS) entry which is preliminary data.</text>
</comment>
<dbReference type="PANTHER" id="PTHR42961:SF2">
    <property type="entry name" value="IRON-SULFUR PROTEIN NUBPL"/>
    <property type="match status" value="1"/>
</dbReference>
<organism evidence="7 8">
    <name type="scientific">Ornatilinea apprima</name>
    <dbReference type="NCBI Taxonomy" id="1134406"/>
    <lineage>
        <taxon>Bacteria</taxon>
        <taxon>Bacillati</taxon>
        <taxon>Chloroflexota</taxon>
        <taxon>Anaerolineae</taxon>
        <taxon>Anaerolineales</taxon>
        <taxon>Anaerolineaceae</taxon>
        <taxon>Ornatilinea</taxon>
    </lineage>
</organism>
<dbReference type="Pfam" id="PF10609">
    <property type="entry name" value="ParA"/>
    <property type="match status" value="1"/>
</dbReference>
<gene>
    <name evidence="7" type="ORF">ADN00_02855</name>
</gene>
<comment type="similarity">
    <text evidence="6">Belongs to the Mrp/NBP35 ATP-binding proteins family.</text>
</comment>
<keyword evidence="4 6" id="KW-0408">Iron</keyword>
<dbReference type="HAMAP" id="MF_02040">
    <property type="entry name" value="Mrp_NBP35"/>
    <property type="match status" value="1"/>
</dbReference>
<dbReference type="GO" id="GO:0046872">
    <property type="term" value="F:metal ion binding"/>
    <property type="evidence" value="ECO:0007669"/>
    <property type="project" value="UniProtKB-KW"/>
</dbReference>
<sequence>MKSITRRADVRLPQLKQFNQVGQVILVMSGKGGVGKSSIAALLAASLSRQGAKTGLLDADITGPSIPKLFGLPPGGLRGGELGMLPAVTPGGVRVVSTNLLLKEADLPTVWRGPLIAATIRQFWGDTIWGKLDTLIVDLPPGTSDAAIAVLNYLPVSGAVVVTTPQELAGLVVRKALKLLQNKEVPLLALVENMSYFTDSQGAKIEVFGPSHLDDLADLTGSAPRIQIPILPALSQAADAGAVETIHLPEIDRIAALLRSTPSPNP</sequence>
<dbReference type="InterPro" id="IPR019591">
    <property type="entry name" value="Mrp/NBP35_ATP-bd"/>
</dbReference>
<comment type="subunit">
    <text evidence="6">Homodimer.</text>
</comment>
<dbReference type="Gene3D" id="3.40.50.300">
    <property type="entry name" value="P-loop containing nucleotide triphosphate hydrolases"/>
    <property type="match status" value="1"/>
</dbReference>
<keyword evidence="3 6" id="KW-0067">ATP-binding</keyword>
<dbReference type="CDD" id="cd02037">
    <property type="entry name" value="Mrp_NBP35"/>
    <property type="match status" value="1"/>
</dbReference>
<comment type="function">
    <text evidence="6">Binds and transfers iron-sulfur (Fe-S) clusters to target apoproteins. Can hydrolyze ATP.</text>
</comment>